<dbReference type="RefSeq" id="XP_018132764.1">
    <property type="nucleotide sequence ID" value="XM_018271891.2"/>
</dbReference>
<evidence type="ECO:0000259" key="2">
    <source>
        <dbReference type="PROSITE" id="PS50263"/>
    </source>
</evidence>
<dbReference type="InterPro" id="IPR039703">
    <property type="entry name" value="Nta1"/>
</dbReference>
<dbReference type="GO" id="GO:0008418">
    <property type="term" value="F:protein-N-terminal asparagine amidohydrolase activity"/>
    <property type="evidence" value="ECO:0007669"/>
    <property type="project" value="InterPro"/>
</dbReference>
<sequence length="340" mass="36321">MRIGCLQFAAQLGEVKPNIALADSILTLSAPHNLDLLVLPELAFTGYNFKSLHDIAPFLEPTTSGPSADWARATARRLNCTVVVGYPESVDVSAKWPTSPEYYNAAVAVSASGATLANYRKSFLYYTDETWALEGPDGFFHGEFEGLGDVAMGICMDLNPYKFEASWNAWEFAYHIVHVEARVAIVSMAWLTREEAGPYGEHPKEPDMETLAYWVARLEPLVRREQEGEIIVVLANRTGVEGDAVYAGTSTVLGIEGGEVRLYGVLGRGVEDLLVVDTEKGPLGKLVSVAAAAAAGQTESDVSRSGESVGSPLSSREGDGGGMSSSAETSVSPGKSVSPH</sequence>
<dbReference type="InterPro" id="IPR036526">
    <property type="entry name" value="C-N_Hydrolase_sf"/>
</dbReference>
<keyword evidence="3" id="KW-0378">Hydrolase</keyword>
<dbReference type="GO" id="GO:0070773">
    <property type="term" value="F:protein-N-terminal glutamine amidohydrolase activity"/>
    <property type="evidence" value="ECO:0007669"/>
    <property type="project" value="InterPro"/>
</dbReference>
<protein>
    <submittedName>
        <fullName evidence="3">Carbon-nitrogen hydrolase</fullName>
    </submittedName>
</protein>
<gene>
    <name evidence="3" type="primary">NTA1_1</name>
    <name evidence="3" type="ORF">VE01_02381</name>
</gene>
<feature type="domain" description="CN hydrolase" evidence="2">
    <location>
        <begin position="1"/>
        <end position="280"/>
    </location>
</feature>
<evidence type="ECO:0000313" key="3">
    <source>
        <dbReference type="EMBL" id="OBT99031.1"/>
    </source>
</evidence>
<accession>A0A1B8GT82</accession>
<evidence type="ECO:0000313" key="4">
    <source>
        <dbReference type="Proteomes" id="UP000091956"/>
    </source>
</evidence>
<dbReference type="STRING" id="342668.A0A1B8GT82"/>
<feature type="compositionally biased region" description="Polar residues" evidence="1">
    <location>
        <begin position="324"/>
        <end position="340"/>
    </location>
</feature>
<dbReference type="AlphaFoldDB" id="A0A1B8GT82"/>
<dbReference type="SUPFAM" id="SSF56317">
    <property type="entry name" value="Carbon-nitrogen hydrolase"/>
    <property type="match status" value="1"/>
</dbReference>
<reference evidence="3 4" key="1">
    <citation type="submission" date="2016-03" db="EMBL/GenBank/DDBJ databases">
        <title>Comparative genomics of Pseudogymnoascus destructans, the fungus causing white-nose syndrome of bats.</title>
        <authorList>
            <person name="Palmer J.M."/>
            <person name="Drees K.P."/>
            <person name="Foster J.T."/>
            <person name="Lindner D.L."/>
        </authorList>
    </citation>
    <scope>NUCLEOTIDE SEQUENCE [LARGE SCALE GENOMIC DNA]</scope>
    <source>
        <strain evidence="3 4">UAMH 10579</strain>
    </source>
</reference>
<evidence type="ECO:0000256" key="1">
    <source>
        <dbReference type="SAM" id="MobiDB-lite"/>
    </source>
</evidence>
<organism evidence="3 4">
    <name type="scientific">Pseudogymnoascus verrucosus</name>
    <dbReference type="NCBI Taxonomy" id="342668"/>
    <lineage>
        <taxon>Eukaryota</taxon>
        <taxon>Fungi</taxon>
        <taxon>Dikarya</taxon>
        <taxon>Ascomycota</taxon>
        <taxon>Pezizomycotina</taxon>
        <taxon>Leotiomycetes</taxon>
        <taxon>Thelebolales</taxon>
        <taxon>Thelebolaceae</taxon>
        <taxon>Pseudogymnoascus</taxon>
    </lineage>
</organism>
<dbReference type="Pfam" id="PF00795">
    <property type="entry name" value="CN_hydrolase"/>
    <property type="match status" value="1"/>
</dbReference>
<dbReference type="InterPro" id="IPR003010">
    <property type="entry name" value="C-N_Hydrolase"/>
</dbReference>
<dbReference type="OrthoDB" id="201515at2759"/>
<name>A0A1B8GT82_9PEZI</name>
<dbReference type="PANTHER" id="PTHR11750:SF26">
    <property type="entry name" value="PROTEIN N-TERMINAL AMIDASE"/>
    <property type="match status" value="1"/>
</dbReference>
<dbReference type="GO" id="GO:0030163">
    <property type="term" value="P:protein catabolic process"/>
    <property type="evidence" value="ECO:0007669"/>
    <property type="project" value="TreeGrafter"/>
</dbReference>
<feature type="compositionally biased region" description="Polar residues" evidence="1">
    <location>
        <begin position="297"/>
        <end position="314"/>
    </location>
</feature>
<keyword evidence="4" id="KW-1185">Reference proteome</keyword>
<dbReference type="PANTHER" id="PTHR11750">
    <property type="entry name" value="PROTEIN N-TERMINAL AMIDASE"/>
    <property type="match status" value="1"/>
</dbReference>
<dbReference type="Proteomes" id="UP000091956">
    <property type="component" value="Unassembled WGS sequence"/>
</dbReference>
<proteinExistence type="predicted"/>
<dbReference type="GeneID" id="28835767"/>
<dbReference type="PROSITE" id="PS50263">
    <property type="entry name" value="CN_HYDROLASE"/>
    <property type="match status" value="1"/>
</dbReference>
<feature type="region of interest" description="Disordered" evidence="1">
    <location>
        <begin position="296"/>
        <end position="340"/>
    </location>
</feature>
<dbReference type="Gene3D" id="3.60.110.10">
    <property type="entry name" value="Carbon-nitrogen hydrolase"/>
    <property type="match status" value="1"/>
</dbReference>
<reference evidence="4" key="2">
    <citation type="journal article" date="2018" name="Nat. Commun.">
        <title>Extreme sensitivity to ultraviolet light in the fungal pathogen causing white-nose syndrome of bats.</title>
        <authorList>
            <person name="Palmer J.M."/>
            <person name="Drees K.P."/>
            <person name="Foster J.T."/>
            <person name="Lindner D.L."/>
        </authorList>
    </citation>
    <scope>NUCLEOTIDE SEQUENCE [LARGE SCALE GENOMIC DNA]</scope>
    <source>
        <strain evidence="4">UAMH 10579</strain>
    </source>
</reference>
<dbReference type="EMBL" id="KV460214">
    <property type="protein sequence ID" value="OBT99031.1"/>
    <property type="molecule type" value="Genomic_DNA"/>
</dbReference>